<keyword evidence="1" id="KW-0472">Membrane</keyword>
<keyword evidence="1" id="KW-1133">Transmembrane helix</keyword>
<name>A0ABR6WGG5_9FIRM</name>
<reference evidence="2 3" key="1">
    <citation type="journal article" date="2020" name="mSystems">
        <title>Defining Genomic and Predicted Metabolic Features of the Acetobacterium Genus.</title>
        <authorList>
            <person name="Ross D.E."/>
            <person name="Marshall C.W."/>
            <person name="Gulliver D."/>
            <person name="May H.D."/>
            <person name="Norman R.S."/>
        </authorList>
    </citation>
    <scope>NUCLEOTIDE SEQUENCE [LARGE SCALE GENOMIC DNA]</scope>
    <source>
        <strain evidence="2 3">DSM 9173</strain>
    </source>
</reference>
<proteinExistence type="predicted"/>
<evidence type="ECO:0000256" key="1">
    <source>
        <dbReference type="SAM" id="Phobius"/>
    </source>
</evidence>
<dbReference type="EMBL" id="WJBB01000001">
    <property type="protein sequence ID" value="MBC3795594.1"/>
    <property type="molecule type" value="Genomic_DNA"/>
</dbReference>
<organism evidence="2 3">
    <name type="scientific">Acetobacterium tundrae</name>
    <dbReference type="NCBI Taxonomy" id="132932"/>
    <lineage>
        <taxon>Bacteria</taxon>
        <taxon>Bacillati</taxon>
        <taxon>Bacillota</taxon>
        <taxon>Clostridia</taxon>
        <taxon>Eubacteriales</taxon>
        <taxon>Eubacteriaceae</taxon>
        <taxon>Acetobacterium</taxon>
    </lineage>
</organism>
<feature type="transmembrane region" description="Helical" evidence="1">
    <location>
        <begin position="201"/>
        <end position="223"/>
    </location>
</feature>
<feature type="transmembrane region" description="Helical" evidence="1">
    <location>
        <begin position="55"/>
        <end position="80"/>
    </location>
</feature>
<dbReference type="Proteomes" id="UP000653358">
    <property type="component" value="Unassembled WGS sequence"/>
</dbReference>
<accession>A0ABR6WGG5</accession>
<evidence type="ECO:0000313" key="2">
    <source>
        <dbReference type="EMBL" id="MBC3795594.1"/>
    </source>
</evidence>
<keyword evidence="1" id="KW-0812">Transmembrane</keyword>
<feature type="transmembrane region" description="Helical" evidence="1">
    <location>
        <begin position="156"/>
        <end position="189"/>
    </location>
</feature>
<comment type="caution">
    <text evidence="2">The sequence shown here is derived from an EMBL/GenBank/DDBJ whole genome shotgun (WGS) entry which is preliminary data.</text>
</comment>
<evidence type="ECO:0000313" key="3">
    <source>
        <dbReference type="Proteomes" id="UP000653358"/>
    </source>
</evidence>
<feature type="transmembrane region" description="Helical" evidence="1">
    <location>
        <begin position="110"/>
        <end position="136"/>
    </location>
</feature>
<dbReference type="RefSeq" id="WP_148602025.1">
    <property type="nucleotide sequence ID" value="NZ_RXYB01000001.1"/>
</dbReference>
<feature type="transmembrane region" description="Helical" evidence="1">
    <location>
        <begin position="243"/>
        <end position="262"/>
    </location>
</feature>
<protein>
    <submittedName>
        <fullName evidence="2">ABC transporter permease</fullName>
    </submittedName>
</protein>
<keyword evidence="3" id="KW-1185">Reference proteome</keyword>
<sequence>MLGKLFKHEVKATGRTFLPMYGALLILTIFTKLALTIGAPDFFTDDIATGPVAEVILGITFTLYVIFITALCVMTFVVIIQRFYKNLFTDEGYLMFSLPVKTWELILSKLLVGLMWSVVCCLMLVISIFILSLGSFSMMEVVQDINMAYTDFYTQFGMSLNIILFELFLCMLVSAISSILLIYASIAIGQLFNQHRVLASFGAYIVITIVLQIIVSIILVAVPLLANLDILFSGIDGIKAAQWLINGTTLINLVLCVIFYFCTQYIMEKHLNLE</sequence>
<gene>
    <name evidence="2" type="ORF">GH807_00825</name>
</gene>
<feature type="transmembrane region" description="Helical" evidence="1">
    <location>
        <begin position="21"/>
        <end position="43"/>
    </location>
</feature>